<proteinExistence type="predicted"/>
<keyword evidence="4" id="KW-0745">Spermidine biosynthesis</keyword>
<dbReference type="InterPro" id="IPR016067">
    <property type="entry name" value="S-AdoMet_deCO2ase_core"/>
</dbReference>
<keyword evidence="9" id="KW-0670">Pyruvate</keyword>
<keyword evidence="6" id="KW-0865">Zymogen</keyword>
<evidence type="ECO:0000256" key="6">
    <source>
        <dbReference type="ARBA" id="ARBA00023145"/>
    </source>
</evidence>
<organism evidence="10 11">
    <name type="scientific">Dyadobacter subterraneus</name>
    <dbReference type="NCBI Taxonomy" id="2773304"/>
    <lineage>
        <taxon>Bacteria</taxon>
        <taxon>Pseudomonadati</taxon>
        <taxon>Bacteroidota</taxon>
        <taxon>Cytophagia</taxon>
        <taxon>Cytophagales</taxon>
        <taxon>Spirosomataceae</taxon>
        <taxon>Dyadobacter</taxon>
    </lineage>
</organism>
<evidence type="ECO:0000256" key="5">
    <source>
        <dbReference type="ARBA" id="ARBA00023115"/>
    </source>
</evidence>
<evidence type="ECO:0000256" key="8">
    <source>
        <dbReference type="ARBA" id="ARBA00023270"/>
    </source>
</evidence>
<keyword evidence="11" id="KW-1185">Reference proteome</keyword>
<reference evidence="11" key="1">
    <citation type="submission" date="2023-07" db="EMBL/GenBank/DDBJ databases">
        <title>Dyadobacter sp. nov 'subterranea' isolated from contaminted grondwater.</title>
        <authorList>
            <person name="Szabo I."/>
            <person name="Al-Omari J."/>
            <person name="Szerdahelyi S.G."/>
            <person name="Rado J."/>
        </authorList>
    </citation>
    <scope>NUCLEOTIDE SEQUENCE [LARGE SCALE GENOMIC DNA]</scope>
    <source>
        <strain evidence="11">UP-52</strain>
    </source>
</reference>
<name>A0ABR9WDS4_9BACT</name>
<evidence type="ECO:0000256" key="4">
    <source>
        <dbReference type="ARBA" id="ARBA00023066"/>
    </source>
</evidence>
<dbReference type="Proteomes" id="UP000634134">
    <property type="component" value="Unassembled WGS sequence"/>
</dbReference>
<keyword evidence="8" id="KW-0704">Schiff base</keyword>
<evidence type="ECO:0000256" key="7">
    <source>
        <dbReference type="ARBA" id="ARBA00023239"/>
    </source>
</evidence>
<evidence type="ECO:0000256" key="9">
    <source>
        <dbReference type="ARBA" id="ARBA00023317"/>
    </source>
</evidence>
<comment type="caution">
    <text evidence="10">The sequence shown here is derived from an EMBL/GenBank/DDBJ whole genome shotgun (WGS) entry which is preliminary data.</text>
</comment>
<evidence type="ECO:0000313" key="11">
    <source>
        <dbReference type="Proteomes" id="UP000634134"/>
    </source>
</evidence>
<accession>A0ABR9WDS4</accession>
<keyword evidence="5" id="KW-0620">Polyamine biosynthesis</keyword>
<keyword evidence="3" id="KW-0068">Autocatalytic cleavage</keyword>
<dbReference type="SUPFAM" id="SSF56276">
    <property type="entry name" value="S-adenosylmethionine decarboxylase"/>
    <property type="match status" value="1"/>
</dbReference>
<sequence length="118" mass="13592">MENYSPGLHIIATLQSDETALLDKFEDFKNLADRLIQIYGLQKLGEVYHDFQPGGFTGVICLSESHLSLHTWPEFNKINIDIYLSNYMRDNSATAKALFQEISTYFKAMVLVEQTIRR</sequence>
<evidence type="ECO:0000256" key="2">
    <source>
        <dbReference type="ARBA" id="ARBA00022793"/>
    </source>
</evidence>
<keyword evidence="2" id="KW-0210">Decarboxylase</keyword>
<evidence type="ECO:0000256" key="3">
    <source>
        <dbReference type="ARBA" id="ARBA00022813"/>
    </source>
</evidence>
<evidence type="ECO:0000256" key="1">
    <source>
        <dbReference type="ARBA" id="ARBA00001928"/>
    </source>
</evidence>
<dbReference type="RefSeq" id="WP_194121698.1">
    <property type="nucleotide sequence ID" value="NZ_JACYGY010000001.1"/>
</dbReference>
<gene>
    <name evidence="10" type="ORF">IEE83_16945</name>
</gene>
<dbReference type="Gene3D" id="3.60.90.10">
    <property type="entry name" value="S-adenosylmethionine decarboxylase"/>
    <property type="match status" value="1"/>
</dbReference>
<comment type="cofactor">
    <cofactor evidence="1">
        <name>pyruvate</name>
        <dbReference type="ChEBI" id="CHEBI:15361"/>
    </cofactor>
</comment>
<dbReference type="EMBL" id="JACYGY010000001">
    <property type="protein sequence ID" value="MBE9463577.1"/>
    <property type="molecule type" value="Genomic_DNA"/>
</dbReference>
<dbReference type="InterPro" id="IPR003826">
    <property type="entry name" value="AdoMetDC_fam_prok"/>
</dbReference>
<evidence type="ECO:0000313" key="10">
    <source>
        <dbReference type="EMBL" id="MBE9463577.1"/>
    </source>
</evidence>
<dbReference type="Pfam" id="PF02675">
    <property type="entry name" value="AdoMet_dc"/>
    <property type="match status" value="1"/>
</dbReference>
<dbReference type="PANTHER" id="PTHR33866:SF2">
    <property type="entry name" value="S-ADENOSYLMETHIONINE DECARBOXYLASE PROENZYME"/>
    <property type="match status" value="1"/>
</dbReference>
<protein>
    <submittedName>
        <fullName evidence="10">S-adenosylmethionine decarboxylase</fullName>
    </submittedName>
</protein>
<dbReference type="PANTHER" id="PTHR33866">
    <property type="entry name" value="S-ADENOSYLMETHIONINE DECARBOXYLASE PROENZYME"/>
    <property type="match status" value="1"/>
</dbReference>
<keyword evidence="7" id="KW-0456">Lyase</keyword>